<sequence>MPSPQPQSVLGPRTWPVRTLRGAAAALVVTALAAGAHLTAGGRARPEVLLAVLIGAWVASTALASRRLTTAQLVGLLVLGQVVVHTLGTTEPASGRDLAMLLAHVTGTAASAWVLRRGEDLLSTVADRLVLRYASPIVAGVSVPDHVAAVTGSWTPTGSRRVHDAEERGPPVGAR</sequence>
<evidence type="ECO:0000256" key="1">
    <source>
        <dbReference type="SAM" id="MobiDB-lite"/>
    </source>
</evidence>
<dbReference type="RefSeq" id="WP_147683303.1">
    <property type="nucleotide sequence ID" value="NZ_VDUX01000001.1"/>
</dbReference>
<name>A0A5C8NPJ0_9ACTN</name>
<dbReference type="Proteomes" id="UP000321571">
    <property type="component" value="Unassembled WGS sequence"/>
</dbReference>
<reference evidence="2 3" key="1">
    <citation type="submission" date="2019-06" db="EMBL/GenBank/DDBJ databases">
        <title>Aeromicrobium sp. nov., isolated from a maize field.</title>
        <authorList>
            <person name="Lin S.-Y."/>
            <person name="Tsai C.-F."/>
            <person name="Young C.-C."/>
        </authorList>
    </citation>
    <scope>NUCLEOTIDE SEQUENCE [LARGE SCALE GENOMIC DNA]</scope>
    <source>
        <strain evidence="2 3">CC-CFT486</strain>
    </source>
</reference>
<keyword evidence="3" id="KW-1185">Reference proteome</keyword>
<protein>
    <submittedName>
        <fullName evidence="2">Uncharacterized protein</fullName>
    </submittedName>
</protein>
<comment type="caution">
    <text evidence="2">The sequence shown here is derived from an EMBL/GenBank/DDBJ whole genome shotgun (WGS) entry which is preliminary data.</text>
</comment>
<evidence type="ECO:0000313" key="3">
    <source>
        <dbReference type="Proteomes" id="UP000321571"/>
    </source>
</evidence>
<organism evidence="2 3">
    <name type="scientific">Aeromicrobium terrae</name>
    <dbReference type="NCBI Taxonomy" id="2498846"/>
    <lineage>
        <taxon>Bacteria</taxon>
        <taxon>Bacillati</taxon>
        <taxon>Actinomycetota</taxon>
        <taxon>Actinomycetes</taxon>
        <taxon>Propionibacteriales</taxon>
        <taxon>Nocardioidaceae</taxon>
        <taxon>Aeromicrobium</taxon>
    </lineage>
</organism>
<dbReference type="AlphaFoldDB" id="A0A5C8NPJ0"/>
<evidence type="ECO:0000313" key="2">
    <source>
        <dbReference type="EMBL" id="TXL63046.1"/>
    </source>
</evidence>
<proteinExistence type="predicted"/>
<gene>
    <name evidence="2" type="ORF">FHP06_02100</name>
</gene>
<dbReference type="EMBL" id="VDUX01000001">
    <property type="protein sequence ID" value="TXL63046.1"/>
    <property type="molecule type" value="Genomic_DNA"/>
</dbReference>
<accession>A0A5C8NPJ0</accession>
<feature type="region of interest" description="Disordered" evidence="1">
    <location>
        <begin position="153"/>
        <end position="175"/>
    </location>
</feature>